<protein>
    <submittedName>
        <fullName evidence="2">YbaB/EbfC family nucleoid-associated protein</fullName>
    </submittedName>
</protein>
<keyword evidence="3" id="KW-1185">Reference proteome</keyword>
<keyword evidence="1" id="KW-0732">Signal</keyword>
<feature type="chain" id="PRO_5047069571" evidence="1">
    <location>
        <begin position="29"/>
        <end position="455"/>
    </location>
</feature>
<comment type="caution">
    <text evidence="2">The sequence shown here is derived from an EMBL/GenBank/DDBJ whole genome shotgun (WGS) entry which is preliminary data.</text>
</comment>
<evidence type="ECO:0000313" key="2">
    <source>
        <dbReference type="EMBL" id="MFD1674866.1"/>
    </source>
</evidence>
<gene>
    <name evidence="2" type="ORF">ACFSB2_09160</name>
</gene>
<evidence type="ECO:0000256" key="1">
    <source>
        <dbReference type="SAM" id="SignalP"/>
    </source>
</evidence>
<organism evidence="2 3">
    <name type="scientific">Alicyclobacillus fodiniaquatilis</name>
    <dbReference type="NCBI Taxonomy" id="1661150"/>
    <lineage>
        <taxon>Bacteria</taxon>
        <taxon>Bacillati</taxon>
        <taxon>Bacillota</taxon>
        <taxon>Bacilli</taxon>
        <taxon>Bacillales</taxon>
        <taxon>Alicyclobacillaceae</taxon>
        <taxon>Alicyclobacillus</taxon>
    </lineage>
</organism>
<sequence length="455" mass="48269">MKKTISIGLALTGSMLAIQSLATTSAMAATTYSYYNTNIELNGTVVSSPKHIVSNGTSFVPVWYVDNALTSVGITGQWNGTTLNFVIPSSFNVDLSNLPAGQTLNSSNMAIAINGTVVGYAPKIVYTDPSSGQLTTYASVYYLEQAVKRLGITPGWDGTNWTMTYSTSSTTPPTTSNGGGSSNTVDQQVMANAMWNVLNTDNKPGVNTHATIAQAGISPSATTPATANDVASYLASWAESSLGYDNQNTGEFVPFSLQYESSSDAYTWANNNSLFQGTTVKSSSSVLTPSDETQIINNLKWWMNGYKTVSGGYQVHDLLESHYAEYFGIVPQSGESESQYQQSMADAEHYMDQVTFSGTAKGGTIKVTLPSTKSSGTETCYQVIDGSYWYGWFGNDTVSQSQGGTTLSVPNSGGALEIHAVSGKYNLIGTSLNIPNTSTGLNLTQIDDLGIPGAK</sequence>
<evidence type="ECO:0000313" key="3">
    <source>
        <dbReference type="Proteomes" id="UP001597079"/>
    </source>
</evidence>
<dbReference type="EMBL" id="JBHUCX010000023">
    <property type="protein sequence ID" value="MFD1674866.1"/>
    <property type="molecule type" value="Genomic_DNA"/>
</dbReference>
<proteinExistence type="predicted"/>
<name>A0ABW4JEV8_9BACL</name>
<reference evidence="3" key="1">
    <citation type="journal article" date="2019" name="Int. J. Syst. Evol. Microbiol.">
        <title>The Global Catalogue of Microorganisms (GCM) 10K type strain sequencing project: providing services to taxonomists for standard genome sequencing and annotation.</title>
        <authorList>
            <consortium name="The Broad Institute Genomics Platform"/>
            <consortium name="The Broad Institute Genome Sequencing Center for Infectious Disease"/>
            <person name="Wu L."/>
            <person name="Ma J."/>
        </authorList>
    </citation>
    <scope>NUCLEOTIDE SEQUENCE [LARGE SCALE GENOMIC DNA]</scope>
    <source>
        <strain evidence="3">CGMCC 1.12286</strain>
    </source>
</reference>
<feature type="signal peptide" evidence="1">
    <location>
        <begin position="1"/>
        <end position="28"/>
    </location>
</feature>
<accession>A0ABW4JEV8</accession>
<dbReference type="RefSeq" id="WP_377942740.1">
    <property type="nucleotide sequence ID" value="NZ_JBHUCX010000023.1"/>
</dbReference>
<dbReference type="Proteomes" id="UP001597079">
    <property type="component" value="Unassembled WGS sequence"/>
</dbReference>